<dbReference type="Pfam" id="PF08078">
    <property type="entry name" value="PsaX"/>
    <property type="match status" value="1"/>
</dbReference>
<proteinExistence type="predicted"/>
<evidence type="ECO:0000313" key="3">
    <source>
        <dbReference type="Proteomes" id="UP000192997"/>
    </source>
</evidence>
<reference evidence="3" key="1">
    <citation type="submission" date="2017-04" db="EMBL/GenBank/DDBJ databases">
        <authorList>
            <person name="Abreu V.A."/>
            <person name="Popin R.V."/>
            <person name="Rigonato J."/>
            <person name="Andreote A.P."/>
            <person name="Schaker P.C."/>
            <person name="Hoff-Risseti C."/>
            <person name="Alvarenga D.O."/>
            <person name="Varani A.M."/>
            <person name="Fiore M.F."/>
        </authorList>
    </citation>
    <scope>NUCLEOTIDE SEQUENCE [LARGE SCALE GENOMIC DNA]</scope>
    <source>
        <strain evidence="3">CENA303</strain>
    </source>
</reference>
<dbReference type="Proteomes" id="UP000192997">
    <property type="component" value="Unassembled WGS sequence"/>
</dbReference>
<dbReference type="RefSeq" id="WP_040007874.1">
    <property type="nucleotide sequence ID" value="NZ_NBYN01000014.1"/>
</dbReference>
<name>A0A1X4GB02_9CYAN</name>
<gene>
    <name evidence="2" type="ORF">B7O87_03180</name>
</gene>
<dbReference type="InterPro" id="IPR012986">
    <property type="entry name" value="PSI_PsaX"/>
</dbReference>
<sequence>MTSKTKETKPSYVFRASWAILLLAINFLVAAYYFHIIE</sequence>
<dbReference type="EMBL" id="NBYN01000014">
    <property type="protein sequence ID" value="OSO94374.1"/>
    <property type="molecule type" value="Genomic_DNA"/>
</dbReference>
<organism evidence="2 3">
    <name type="scientific">Cylindrospermopsis raciborskii CENA303</name>
    <dbReference type="NCBI Taxonomy" id="1170769"/>
    <lineage>
        <taxon>Bacteria</taxon>
        <taxon>Bacillati</taxon>
        <taxon>Cyanobacteriota</taxon>
        <taxon>Cyanophyceae</taxon>
        <taxon>Nostocales</taxon>
        <taxon>Aphanizomenonaceae</taxon>
        <taxon>Cylindrospermopsis</taxon>
    </lineage>
</organism>
<dbReference type="SUPFAM" id="SSF81552">
    <property type="entry name" value="Subunit PsaX of photosystem I reaction centre"/>
    <property type="match status" value="1"/>
</dbReference>
<accession>A0A1X4GB02</accession>
<keyword evidence="1" id="KW-0812">Transmembrane</keyword>
<keyword evidence="1" id="KW-0472">Membrane</keyword>
<evidence type="ECO:0000313" key="2">
    <source>
        <dbReference type="EMBL" id="OSO94374.1"/>
    </source>
</evidence>
<evidence type="ECO:0000256" key="1">
    <source>
        <dbReference type="SAM" id="Phobius"/>
    </source>
</evidence>
<dbReference type="SMR" id="A0A1X4GB02"/>
<feature type="transmembrane region" description="Helical" evidence="1">
    <location>
        <begin position="12"/>
        <end position="34"/>
    </location>
</feature>
<dbReference type="InterPro" id="IPR036243">
    <property type="entry name" value="PSI_PsaX_sf"/>
</dbReference>
<keyword evidence="1" id="KW-1133">Transmembrane helix</keyword>
<dbReference type="GeneID" id="92779426"/>
<dbReference type="AlphaFoldDB" id="A0A1X4GB02"/>
<protein>
    <submittedName>
        <fullName evidence="2">Phosphorylase</fullName>
    </submittedName>
</protein>
<comment type="caution">
    <text evidence="2">The sequence shown here is derived from an EMBL/GenBank/DDBJ whole genome shotgun (WGS) entry which is preliminary data.</text>
</comment>